<dbReference type="OrthoDB" id="411361at2"/>
<dbReference type="Proteomes" id="UP000198828">
    <property type="component" value="Unassembled WGS sequence"/>
</dbReference>
<dbReference type="EMBL" id="FNNG01000004">
    <property type="protein sequence ID" value="SDW82332.1"/>
    <property type="molecule type" value="Genomic_DNA"/>
</dbReference>
<evidence type="ECO:0000313" key="3">
    <source>
        <dbReference type="Proteomes" id="UP000198828"/>
    </source>
</evidence>
<evidence type="ECO:0000313" key="2">
    <source>
        <dbReference type="EMBL" id="SDW82332.1"/>
    </source>
</evidence>
<feature type="signal peptide" evidence="1">
    <location>
        <begin position="1"/>
        <end position="29"/>
    </location>
</feature>
<evidence type="ECO:0000256" key="1">
    <source>
        <dbReference type="SAM" id="SignalP"/>
    </source>
</evidence>
<gene>
    <name evidence="2" type="ORF">SAMN05660923_01304</name>
</gene>
<reference evidence="2 3" key="1">
    <citation type="submission" date="2016-10" db="EMBL/GenBank/DDBJ databases">
        <authorList>
            <person name="de Groot N.N."/>
        </authorList>
    </citation>
    <scope>NUCLEOTIDE SEQUENCE [LARGE SCALE GENOMIC DNA]</scope>
    <source>
        <strain evidence="2 3">DSM 23310</strain>
    </source>
</reference>
<dbReference type="Gene3D" id="2.60.40.2340">
    <property type="match status" value="5"/>
</dbReference>
<accession>A0A1H2WNX5</accession>
<dbReference type="RefSeq" id="WP_093751990.1">
    <property type="nucleotide sequence ID" value="NZ_FNNG01000004.1"/>
</dbReference>
<protein>
    <submittedName>
        <fullName evidence="2">Uncharacterized protein</fullName>
    </submittedName>
</protein>
<sequence>MKKSLKLRRILSFLLAITILLSTGSFAFAHDRKFEWKAYVFQRIFSKEHFYPGTIMPKNILNDTLVGKYIKYTTFVPLNVKEATITKAETRAWNIMEDRFSNPPLGELVPDGKKHNYELPVKHLYKFTYDNDTREDFMPAWFMENYDRSQRVDPKEVDDLKDDFIKALNRLQGLADAIENQGVPKKAGDYHPTLRAYALNAIREWKQMLLDNWRLPESGFDIYLSRAKIEASIPLLYDIVDYVESHRINEAEILDFRIGEYAGIIDRENSLVNIYIPKDMELDESQIKIATPDWVVARHKSGNLKTDGEAIYSVKPIDAIHEKYLDYYGIKDYSHLEREWIVKILPEEPDPLVNSLIYTSKYGERIYGKINGDTIDLEIPFEVDLKNLSLDLFHTGTSAYYIDEKGSQIPITVDQTINAEEIKKIKVVNKELEKIYNLNISFRKSSHNEIIYFSIGDYVADIDHEKGKILIEVPYGSDISALRPYIKVDYRAKIIPDSGEEQDLTKPVTYKVISESGATKEYEVAVIIGEASSENEILSFRVGTIEGKIEGNDIVVEVPSSIDLKKVKPFIEVSPNAKVEPASFEEVDFSKGPVDYTVTAENGDQKTYKVYVRYSDKAKVGPSEEYMNMLKKLRDNIYAKYKKEATSEDWEWMNIGFYEGKNNGFPDGIRKTYEDLPERFDMYKEIGELSSSKITDFARFAMTLTALGIDASNLEPFKINDKPFRTDLNRPFGKEVNNIMEMLYNENLGGINGAAFSLIALDMGNYSIPADSVLKREDYIEFLLDHEYGSDRFGIDMVAMLMQALYPYQNHPIYGERVMEKLEEGVELFTGSKSAKGVEPLSDDFLGISWGDANSESTSQVIIALCSMGIDPFSDYRFSRGPEDNMIVNWIKKFVTPAIDGFGHTNNTYNFMATYQGMYALQWYINFVENGGKPYSLYYDGVPFDFSKEFSKDTEIIRFELLGKNGIIDHELGIITVELPGEISDEELKNIIPIIEIPRGATISPSAEEKQDFSKDVEYVVTAEDGITTKKYWVKIERKEGVKSGKKDILAGKVIGFSDAKVYIDNQKGIVNIELPIDTDEYELKNLIVSFNHQGVSISPDETEPQDFTKGAVIYTVTAEDGTQREYRVMVIIKQEASYRFTKFVLRGVEGHIDVRKQSIDFKFPFGTYLEEVFINEAEFEPKDSTTSISPGLKEPADFSQRKKVQIIPYPLPPDGPIEYDLNIEYVSPAGNSRIEKFSVAGVEADIIGNTIKLTLPKGLDKFDVEDLVPDIEWTGKTIDPEPNKESNSLKDYYKDYILTDDDGNVNLYTVKIISSGQEEPKNEDDSNKDGKDEMKIESFKIKGIEGEIDDNNGRIYIELPYELDLRNVSPIIETSKGSNVYPSSGQVLDLRYDNKFILSDGKKTKVYTLIIRVLEPKPATKLWRYLEEFIETEDYQVVY</sequence>
<keyword evidence="3" id="KW-1185">Reference proteome</keyword>
<feature type="chain" id="PRO_5011656144" evidence="1">
    <location>
        <begin position="30"/>
        <end position="1440"/>
    </location>
</feature>
<proteinExistence type="predicted"/>
<name>A0A1H2WNX5_9FIRM</name>
<organism evidence="2 3">
    <name type="scientific">Tepidimicrobium xylanilyticum</name>
    <dbReference type="NCBI Taxonomy" id="1123352"/>
    <lineage>
        <taxon>Bacteria</taxon>
        <taxon>Bacillati</taxon>
        <taxon>Bacillota</taxon>
        <taxon>Tissierellia</taxon>
        <taxon>Tissierellales</taxon>
        <taxon>Tepidimicrobiaceae</taxon>
        <taxon>Tepidimicrobium</taxon>
    </lineage>
</organism>
<dbReference type="Gene3D" id="1.50.10.20">
    <property type="match status" value="1"/>
</dbReference>
<keyword evidence="1" id="KW-0732">Signal</keyword>